<dbReference type="SUPFAM" id="SSF47986">
    <property type="entry name" value="DEATH domain"/>
    <property type="match status" value="1"/>
</dbReference>
<feature type="domain" description="Pyrin" evidence="6">
    <location>
        <begin position="116"/>
        <end position="203"/>
    </location>
</feature>
<dbReference type="InterPro" id="IPR027417">
    <property type="entry name" value="P-loop_NTPase"/>
</dbReference>
<proteinExistence type="predicted"/>
<dbReference type="InterPro" id="IPR011029">
    <property type="entry name" value="DEATH-like_dom_sf"/>
</dbReference>
<dbReference type="AlphaFoldDB" id="A0A8T3DUT9"/>
<dbReference type="PANTHER" id="PTHR24106">
    <property type="entry name" value="NACHT, LRR AND CARD DOMAINS-CONTAINING"/>
    <property type="match status" value="1"/>
</dbReference>
<organism evidence="8 9">
    <name type="scientific">Albula goreensis</name>
    <dbReference type="NCBI Taxonomy" id="1534307"/>
    <lineage>
        <taxon>Eukaryota</taxon>
        <taxon>Metazoa</taxon>
        <taxon>Chordata</taxon>
        <taxon>Craniata</taxon>
        <taxon>Vertebrata</taxon>
        <taxon>Euteleostomi</taxon>
        <taxon>Actinopterygii</taxon>
        <taxon>Neopterygii</taxon>
        <taxon>Teleostei</taxon>
        <taxon>Albuliformes</taxon>
        <taxon>Albulidae</taxon>
        <taxon>Albula</taxon>
    </lineage>
</organism>
<dbReference type="Pfam" id="PF14484">
    <property type="entry name" value="FISNA"/>
    <property type="match status" value="1"/>
</dbReference>
<dbReference type="Gene3D" id="1.10.533.10">
    <property type="entry name" value="Death Domain, Fas"/>
    <property type="match status" value="1"/>
</dbReference>
<dbReference type="SMART" id="SM01289">
    <property type="entry name" value="PYRIN"/>
    <property type="match status" value="1"/>
</dbReference>
<keyword evidence="3" id="KW-0433">Leucine-rich repeat</keyword>
<dbReference type="Gene3D" id="3.40.50.300">
    <property type="entry name" value="P-loop containing nucleotide triphosphate hydrolases"/>
    <property type="match status" value="1"/>
</dbReference>
<accession>A0A8T3DUT9</accession>
<dbReference type="InterPro" id="IPR051261">
    <property type="entry name" value="NLR"/>
</dbReference>
<evidence type="ECO:0000259" key="6">
    <source>
        <dbReference type="PROSITE" id="PS50824"/>
    </source>
</evidence>
<keyword evidence="4" id="KW-0677">Repeat</keyword>
<evidence type="ECO:0000313" key="8">
    <source>
        <dbReference type="EMBL" id="KAI1898025.1"/>
    </source>
</evidence>
<evidence type="ECO:0008006" key="10">
    <source>
        <dbReference type="Google" id="ProtNLM"/>
    </source>
</evidence>
<evidence type="ECO:0000259" key="7">
    <source>
        <dbReference type="PROSITE" id="PS50837"/>
    </source>
</evidence>
<dbReference type="FunFam" id="3.40.50.300:FF:000210">
    <property type="entry name" value="Si:dkey-16p6.1"/>
    <property type="match status" value="1"/>
</dbReference>
<dbReference type="SMART" id="SM01288">
    <property type="entry name" value="FISNA"/>
    <property type="match status" value="1"/>
</dbReference>
<dbReference type="PROSITE" id="PS50837">
    <property type="entry name" value="NACHT"/>
    <property type="match status" value="1"/>
</dbReference>
<feature type="region of interest" description="Disordered" evidence="5">
    <location>
        <begin position="1"/>
        <end position="47"/>
    </location>
</feature>
<dbReference type="InterPro" id="IPR007111">
    <property type="entry name" value="NACHT_NTPase"/>
</dbReference>
<sequence length="548" mass="62498">MSHSGEPETSAGTSSPKSKRVLRKRAGSPVPSCISVKSGGSMNQPILLREESRGDLRVLRKRAGSPVTSCISVKSGGSMNQPILLREESRGDLRVQQSAESSCLEQKSPERREQCMDVNPTKKSLQRTLMKLKKRELKQFQSHLSQNYPECTARQRKDLEALHIVEKMLETCGSERSLQITLQILRKMKQWDLADSLERDEQKRKKLTRAQQTLKSDLKKKFECTFEGLVQQGHPTLLNEIYTELYITEGGGGGVNNEHEVRHIEAASKRQTTQETAILCKEIFKPLPGQEKHIRTVLTKGIAGIGKTVSVQKFILDWAEGKTNQDINLIFTLPFRDLNLKKEREFSLMQLLQHYFPQLKEIESVEHDEVKVVFIFDGLDECRLPLDFQNNEICRDVTESASVDVLLTNLIKGNLLPSALLWITSRPAAANQIPPECVHQVTEVRGFNDPQKEEYFRKRIRDQNLASRIISHIKSSRSLYIMCHIPVFCWISATVLETLLGKADSGELPRTLTEMYTHFLLIQTSVKNQSIMAPMRQTQRRSQHQMQK</sequence>
<dbReference type="Pfam" id="PF05729">
    <property type="entry name" value="NACHT"/>
    <property type="match status" value="1"/>
</dbReference>
<evidence type="ECO:0000256" key="4">
    <source>
        <dbReference type="ARBA" id="ARBA00022737"/>
    </source>
</evidence>
<keyword evidence="9" id="KW-1185">Reference proteome</keyword>
<dbReference type="Pfam" id="PF02758">
    <property type="entry name" value="PYRIN"/>
    <property type="match status" value="1"/>
</dbReference>
<reference evidence="8" key="1">
    <citation type="submission" date="2021-01" db="EMBL/GenBank/DDBJ databases">
        <authorList>
            <person name="Zahm M."/>
            <person name="Roques C."/>
            <person name="Cabau C."/>
            <person name="Klopp C."/>
            <person name="Donnadieu C."/>
            <person name="Jouanno E."/>
            <person name="Lampietro C."/>
            <person name="Louis A."/>
            <person name="Herpin A."/>
            <person name="Echchiki A."/>
            <person name="Berthelot C."/>
            <person name="Parey E."/>
            <person name="Roest-Crollius H."/>
            <person name="Braasch I."/>
            <person name="Postlethwait J."/>
            <person name="Bobe J."/>
            <person name="Montfort J."/>
            <person name="Bouchez O."/>
            <person name="Begum T."/>
            <person name="Mejri S."/>
            <person name="Adams A."/>
            <person name="Chen W.-J."/>
            <person name="Guiguen Y."/>
        </authorList>
    </citation>
    <scope>NUCLEOTIDE SEQUENCE</scope>
    <source>
        <tissue evidence="8">Blood</tissue>
    </source>
</reference>
<evidence type="ECO:0000256" key="5">
    <source>
        <dbReference type="SAM" id="MobiDB-lite"/>
    </source>
</evidence>
<keyword evidence="2" id="KW-0963">Cytoplasm</keyword>
<dbReference type="PROSITE" id="PS50824">
    <property type="entry name" value="DAPIN"/>
    <property type="match status" value="1"/>
</dbReference>
<dbReference type="GO" id="GO:0005737">
    <property type="term" value="C:cytoplasm"/>
    <property type="evidence" value="ECO:0007669"/>
    <property type="project" value="UniProtKB-SubCell"/>
</dbReference>
<dbReference type="Proteomes" id="UP000829720">
    <property type="component" value="Unassembled WGS sequence"/>
</dbReference>
<dbReference type="InterPro" id="IPR029495">
    <property type="entry name" value="NACHT-assoc"/>
</dbReference>
<evidence type="ECO:0000256" key="3">
    <source>
        <dbReference type="ARBA" id="ARBA00022614"/>
    </source>
</evidence>
<evidence type="ECO:0000256" key="1">
    <source>
        <dbReference type="ARBA" id="ARBA00004496"/>
    </source>
</evidence>
<dbReference type="InterPro" id="IPR004020">
    <property type="entry name" value="DAPIN"/>
</dbReference>
<protein>
    <recommendedName>
        <fullName evidence="10">NACHT domain-containing protein</fullName>
    </recommendedName>
</protein>
<comment type="subcellular location">
    <subcellularLocation>
        <location evidence="1">Cytoplasm</location>
    </subcellularLocation>
</comment>
<comment type="caution">
    <text evidence="8">The sequence shown here is derived from an EMBL/GenBank/DDBJ whole genome shotgun (WGS) entry which is preliminary data.</text>
</comment>
<name>A0A8T3DUT9_9TELE</name>
<evidence type="ECO:0000313" key="9">
    <source>
        <dbReference type="Proteomes" id="UP000829720"/>
    </source>
</evidence>
<feature type="compositionally biased region" description="Basic residues" evidence="5">
    <location>
        <begin position="17"/>
        <end position="26"/>
    </location>
</feature>
<dbReference type="OrthoDB" id="120976at2759"/>
<dbReference type="EMBL" id="JAERUA010000007">
    <property type="protein sequence ID" value="KAI1898025.1"/>
    <property type="molecule type" value="Genomic_DNA"/>
</dbReference>
<feature type="domain" description="NACHT" evidence="7">
    <location>
        <begin position="295"/>
        <end position="429"/>
    </location>
</feature>
<evidence type="ECO:0000256" key="2">
    <source>
        <dbReference type="ARBA" id="ARBA00022490"/>
    </source>
</evidence>
<gene>
    <name evidence="8" type="ORF">AGOR_G00089770</name>
</gene>